<organism evidence="2 3">
    <name type="scientific">Lupinus albus</name>
    <name type="common">White lupine</name>
    <name type="synonym">Lupinus termis</name>
    <dbReference type="NCBI Taxonomy" id="3870"/>
    <lineage>
        <taxon>Eukaryota</taxon>
        <taxon>Viridiplantae</taxon>
        <taxon>Streptophyta</taxon>
        <taxon>Embryophyta</taxon>
        <taxon>Tracheophyta</taxon>
        <taxon>Spermatophyta</taxon>
        <taxon>Magnoliopsida</taxon>
        <taxon>eudicotyledons</taxon>
        <taxon>Gunneridae</taxon>
        <taxon>Pentapetalae</taxon>
        <taxon>rosids</taxon>
        <taxon>fabids</taxon>
        <taxon>Fabales</taxon>
        <taxon>Fabaceae</taxon>
        <taxon>Papilionoideae</taxon>
        <taxon>50 kb inversion clade</taxon>
        <taxon>genistoids sensu lato</taxon>
        <taxon>core genistoids</taxon>
        <taxon>Genisteae</taxon>
        <taxon>Lupinus</taxon>
    </lineage>
</organism>
<dbReference type="AlphaFoldDB" id="A0A6A4P7E7"/>
<evidence type="ECO:0000313" key="2">
    <source>
        <dbReference type="EMBL" id="KAE9597752.1"/>
    </source>
</evidence>
<keyword evidence="1" id="KW-0812">Transmembrane</keyword>
<name>A0A6A4P7E7_LUPAL</name>
<keyword evidence="2" id="KW-0808">Transferase</keyword>
<dbReference type="Proteomes" id="UP000447434">
    <property type="component" value="Chromosome 16"/>
</dbReference>
<evidence type="ECO:0000313" key="3">
    <source>
        <dbReference type="Proteomes" id="UP000447434"/>
    </source>
</evidence>
<dbReference type="PANTHER" id="PTHR44750">
    <property type="entry name" value="GLUTATHIONE S-TRANSFERASE T1-RELATED"/>
    <property type="match status" value="1"/>
</dbReference>
<evidence type="ECO:0000256" key="1">
    <source>
        <dbReference type="SAM" id="Phobius"/>
    </source>
</evidence>
<accession>A0A6A4P7E7</accession>
<dbReference type="EMBL" id="WOCE01000016">
    <property type="protein sequence ID" value="KAE9597752.1"/>
    <property type="molecule type" value="Genomic_DNA"/>
</dbReference>
<reference evidence="3" key="1">
    <citation type="journal article" date="2020" name="Nat. Commun.">
        <title>Genome sequence of the cluster root forming white lupin.</title>
        <authorList>
            <person name="Hufnagel B."/>
            <person name="Marques A."/>
            <person name="Soriano A."/>
            <person name="Marques L."/>
            <person name="Divol F."/>
            <person name="Doumas P."/>
            <person name="Sallet E."/>
            <person name="Mancinotti D."/>
            <person name="Carrere S."/>
            <person name="Marande W."/>
            <person name="Arribat S."/>
            <person name="Keller J."/>
            <person name="Huneau C."/>
            <person name="Blein T."/>
            <person name="Aime D."/>
            <person name="Laguerre M."/>
            <person name="Taylor J."/>
            <person name="Schubert V."/>
            <person name="Nelson M."/>
            <person name="Geu-Flores F."/>
            <person name="Crespi M."/>
            <person name="Gallardo-Guerrero K."/>
            <person name="Delaux P.-M."/>
            <person name="Salse J."/>
            <person name="Berges H."/>
            <person name="Guyot R."/>
            <person name="Gouzy J."/>
            <person name="Peret B."/>
        </authorList>
    </citation>
    <scope>NUCLEOTIDE SEQUENCE [LARGE SCALE GENOMIC DNA]</scope>
    <source>
        <strain evidence="3">cv. Amiga</strain>
    </source>
</reference>
<proteinExistence type="predicted"/>
<gene>
    <name evidence="2" type="ORF">Lalb_Chr16g0389931</name>
</gene>
<feature type="transmembrane region" description="Helical" evidence="1">
    <location>
        <begin position="34"/>
        <end position="51"/>
    </location>
</feature>
<comment type="caution">
    <text evidence="2">The sequence shown here is derived from an EMBL/GenBank/DDBJ whole genome shotgun (WGS) entry which is preliminary data.</text>
</comment>
<keyword evidence="3" id="KW-1185">Reference proteome</keyword>
<dbReference type="InterPro" id="IPR043377">
    <property type="entry name" value="GSTT1/2/3"/>
</dbReference>
<dbReference type="GO" id="GO:0016740">
    <property type="term" value="F:transferase activity"/>
    <property type="evidence" value="ECO:0007669"/>
    <property type="project" value="UniProtKB-KW"/>
</dbReference>
<protein>
    <submittedName>
        <fullName evidence="2">Putative glutathione transferase</fullName>
    </submittedName>
</protein>
<sequence>MVELKVYANRMSQPSRALVIFCKPFQRTPPLSSIHMYLSIYLQLILLYIIIEFEDTKTATNPHFEEVHNILYKAKKNFELQRLRVAKNGTEPNNKVGVHSKM</sequence>
<keyword evidence="1" id="KW-0472">Membrane</keyword>
<dbReference type="PANTHER" id="PTHR44750:SF3">
    <property type="entry name" value="GLUTATHIONE S-TRANSFERASE, AMINO-TERMINAL DOMAIN PROTEIN"/>
    <property type="match status" value="1"/>
</dbReference>
<keyword evidence="1" id="KW-1133">Transmembrane helix</keyword>